<comment type="similarity">
    <text evidence="1 8">Belongs to the CoaE family.</text>
</comment>
<keyword evidence="7 8" id="KW-0173">Coenzyme A biosynthesis</keyword>
<gene>
    <name evidence="8" type="primary">coaE</name>
    <name evidence="10" type="ORF">SAMN05421734_10380</name>
</gene>
<keyword evidence="5 8" id="KW-0418">Kinase</keyword>
<proteinExistence type="inferred from homology"/>
<dbReference type="STRING" id="1612202.SAMN05421734_10380"/>
<sequence>MTLVIGLTGSIATGKSTISKLFNQHSIPVIDADVIARRVVEPNQPAYKKVVRAFGENILDDDLTIDRPKLANVIFHDPNKRQELESIVHPEIIDQLKKERDALIKENVPLIVLDIPLLFEKKLDDLVDIVLVVYTEKSKQLKRLIDRDHFSKEEAQKRIDSQISIDKKAQKADVVIDNSASLEQTKHQFDRLLNQWLNGKGNE</sequence>
<evidence type="ECO:0000256" key="2">
    <source>
        <dbReference type="ARBA" id="ARBA00022490"/>
    </source>
</evidence>
<dbReference type="PANTHER" id="PTHR10695:SF46">
    <property type="entry name" value="BIFUNCTIONAL COENZYME A SYNTHASE-RELATED"/>
    <property type="match status" value="1"/>
</dbReference>
<protein>
    <recommendedName>
        <fullName evidence="8 9">Dephospho-CoA kinase</fullName>
        <ecNumber evidence="8 9">2.7.1.24</ecNumber>
    </recommendedName>
    <alternativeName>
        <fullName evidence="8">Dephosphocoenzyme A kinase</fullName>
    </alternativeName>
</protein>
<evidence type="ECO:0000256" key="4">
    <source>
        <dbReference type="ARBA" id="ARBA00022741"/>
    </source>
</evidence>
<dbReference type="FunFam" id="3.40.50.300:FF:000991">
    <property type="entry name" value="Dephospho-CoA kinase"/>
    <property type="match status" value="1"/>
</dbReference>
<dbReference type="NCBIfam" id="TIGR00152">
    <property type="entry name" value="dephospho-CoA kinase"/>
    <property type="match status" value="1"/>
</dbReference>
<comment type="pathway">
    <text evidence="8">Cofactor biosynthesis; coenzyme A biosynthesis; CoA from (R)-pantothenate: step 5/5.</text>
</comment>
<evidence type="ECO:0000256" key="6">
    <source>
        <dbReference type="ARBA" id="ARBA00022840"/>
    </source>
</evidence>
<keyword evidence="2 8" id="KW-0963">Cytoplasm</keyword>
<keyword evidence="3 8" id="KW-0808">Transferase</keyword>
<comment type="subcellular location">
    <subcellularLocation>
        <location evidence="8">Cytoplasm</location>
    </subcellularLocation>
</comment>
<dbReference type="InterPro" id="IPR027417">
    <property type="entry name" value="P-loop_NTPase"/>
</dbReference>
<keyword evidence="6 8" id="KW-0067">ATP-binding</keyword>
<dbReference type="OrthoDB" id="9812943at2"/>
<dbReference type="SUPFAM" id="SSF52540">
    <property type="entry name" value="P-loop containing nucleoside triphosphate hydrolases"/>
    <property type="match status" value="1"/>
</dbReference>
<dbReference type="GO" id="GO:0015937">
    <property type="term" value="P:coenzyme A biosynthetic process"/>
    <property type="evidence" value="ECO:0007669"/>
    <property type="project" value="UniProtKB-UniRule"/>
</dbReference>
<dbReference type="HAMAP" id="MF_00376">
    <property type="entry name" value="Dephospho_CoA_kinase"/>
    <property type="match status" value="1"/>
</dbReference>
<dbReference type="PANTHER" id="PTHR10695">
    <property type="entry name" value="DEPHOSPHO-COA KINASE-RELATED"/>
    <property type="match status" value="1"/>
</dbReference>
<dbReference type="GO" id="GO:0004140">
    <property type="term" value="F:dephospho-CoA kinase activity"/>
    <property type="evidence" value="ECO:0007669"/>
    <property type="project" value="UniProtKB-UniRule"/>
</dbReference>
<dbReference type="RefSeq" id="WP_090793996.1">
    <property type="nucleotide sequence ID" value="NZ_FMYI01000003.1"/>
</dbReference>
<name>A0A1G6HK79_9BACI</name>
<keyword evidence="4 8" id="KW-0547">Nucleotide-binding</keyword>
<dbReference type="Pfam" id="PF01121">
    <property type="entry name" value="CoaE"/>
    <property type="match status" value="1"/>
</dbReference>
<evidence type="ECO:0000256" key="8">
    <source>
        <dbReference type="HAMAP-Rule" id="MF_00376"/>
    </source>
</evidence>
<evidence type="ECO:0000313" key="10">
    <source>
        <dbReference type="EMBL" id="SDB94737.1"/>
    </source>
</evidence>
<dbReference type="EMBL" id="FMYI01000003">
    <property type="protein sequence ID" value="SDB94737.1"/>
    <property type="molecule type" value="Genomic_DNA"/>
</dbReference>
<dbReference type="EC" id="2.7.1.24" evidence="8 9"/>
<dbReference type="Gene3D" id="3.40.50.300">
    <property type="entry name" value="P-loop containing nucleotide triphosphate hydrolases"/>
    <property type="match status" value="1"/>
</dbReference>
<keyword evidence="11" id="KW-1185">Reference proteome</keyword>
<evidence type="ECO:0000256" key="9">
    <source>
        <dbReference type="NCBIfam" id="TIGR00152"/>
    </source>
</evidence>
<comment type="function">
    <text evidence="8">Catalyzes the phosphorylation of the 3'-hydroxyl group of dephosphocoenzyme A to form coenzyme A.</text>
</comment>
<evidence type="ECO:0000256" key="5">
    <source>
        <dbReference type="ARBA" id="ARBA00022777"/>
    </source>
</evidence>
<dbReference type="AlphaFoldDB" id="A0A1G6HK79"/>
<dbReference type="CDD" id="cd02022">
    <property type="entry name" value="DPCK"/>
    <property type="match status" value="1"/>
</dbReference>
<dbReference type="PROSITE" id="PS51219">
    <property type="entry name" value="DPCK"/>
    <property type="match status" value="1"/>
</dbReference>
<evidence type="ECO:0000313" key="11">
    <source>
        <dbReference type="Proteomes" id="UP000242949"/>
    </source>
</evidence>
<feature type="binding site" evidence="8">
    <location>
        <begin position="12"/>
        <end position="17"/>
    </location>
    <ligand>
        <name>ATP</name>
        <dbReference type="ChEBI" id="CHEBI:30616"/>
    </ligand>
</feature>
<dbReference type="Proteomes" id="UP000242949">
    <property type="component" value="Unassembled WGS sequence"/>
</dbReference>
<evidence type="ECO:0000256" key="7">
    <source>
        <dbReference type="ARBA" id="ARBA00022993"/>
    </source>
</evidence>
<evidence type="ECO:0000256" key="1">
    <source>
        <dbReference type="ARBA" id="ARBA00009018"/>
    </source>
</evidence>
<reference evidence="11" key="1">
    <citation type="submission" date="2016-09" db="EMBL/GenBank/DDBJ databases">
        <authorList>
            <person name="Varghese N."/>
            <person name="Submissions S."/>
        </authorList>
    </citation>
    <scope>NUCLEOTIDE SEQUENCE [LARGE SCALE GENOMIC DNA]</scope>
    <source>
        <strain evidence="11">S5</strain>
    </source>
</reference>
<dbReference type="GO" id="GO:0005524">
    <property type="term" value="F:ATP binding"/>
    <property type="evidence" value="ECO:0007669"/>
    <property type="project" value="UniProtKB-UniRule"/>
</dbReference>
<evidence type="ECO:0000256" key="3">
    <source>
        <dbReference type="ARBA" id="ARBA00022679"/>
    </source>
</evidence>
<comment type="catalytic activity">
    <reaction evidence="8">
        <text>3'-dephospho-CoA + ATP = ADP + CoA + H(+)</text>
        <dbReference type="Rhea" id="RHEA:18245"/>
        <dbReference type="ChEBI" id="CHEBI:15378"/>
        <dbReference type="ChEBI" id="CHEBI:30616"/>
        <dbReference type="ChEBI" id="CHEBI:57287"/>
        <dbReference type="ChEBI" id="CHEBI:57328"/>
        <dbReference type="ChEBI" id="CHEBI:456216"/>
        <dbReference type="EC" id="2.7.1.24"/>
    </reaction>
</comment>
<dbReference type="UniPathway" id="UPA00241">
    <property type="reaction ID" value="UER00356"/>
</dbReference>
<dbReference type="InterPro" id="IPR001977">
    <property type="entry name" value="Depp_CoAkinase"/>
</dbReference>
<dbReference type="GO" id="GO:0005737">
    <property type="term" value="C:cytoplasm"/>
    <property type="evidence" value="ECO:0007669"/>
    <property type="project" value="UniProtKB-SubCell"/>
</dbReference>
<accession>A0A1G6HK79</accession>
<organism evidence="10 11">
    <name type="scientific">Pelagirhabdus alkalitolerans</name>
    <dbReference type="NCBI Taxonomy" id="1612202"/>
    <lineage>
        <taxon>Bacteria</taxon>
        <taxon>Bacillati</taxon>
        <taxon>Bacillota</taxon>
        <taxon>Bacilli</taxon>
        <taxon>Bacillales</taxon>
        <taxon>Bacillaceae</taxon>
        <taxon>Pelagirhabdus</taxon>
    </lineage>
</organism>